<sequence>MARGETHRSKETVRVGGIMVTAAVVAIVVVVVVVVVVVEAVAAAVVVVSPLSILPFFYCFPIILHPVKTTTLNHSTSSSFITF</sequence>
<name>A0AAV4FRK0_9GAST</name>
<comment type="caution">
    <text evidence="2">The sequence shown here is derived from an EMBL/GenBank/DDBJ whole genome shotgun (WGS) entry which is preliminary data.</text>
</comment>
<evidence type="ECO:0000313" key="3">
    <source>
        <dbReference type="Proteomes" id="UP000762676"/>
    </source>
</evidence>
<keyword evidence="3" id="KW-1185">Reference proteome</keyword>
<organism evidence="2 3">
    <name type="scientific">Elysia marginata</name>
    <dbReference type="NCBI Taxonomy" id="1093978"/>
    <lineage>
        <taxon>Eukaryota</taxon>
        <taxon>Metazoa</taxon>
        <taxon>Spiralia</taxon>
        <taxon>Lophotrochozoa</taxon>
        <taxon>Mollusca</taxon>
        <taxon>Gastropoda</taxon>
        <taxon>Heterobranchia</taxon>
        <taxon>Euthyneura</taxon>
        <taxon>Panpulmonata</taxon>
        <taxon>Sacoglossa</taxon>
        <taxon>Placobranchoidea</taxon>
        <taxon>Plakobranchidae</taxon>
        <taxon>Elysia</taxon>
    </lineage>
</organism>
<dbReference type="AlphaFoldDB" id="A0AAV4FRK0"/>
<accession>A0AAV4FRK0</accession>
<evidence type="ECO:0008006" key="4">
    <source>
        <dbReference type="Google" id="ProtNLM"/>
    </source>
</evidence>
<dbReference type="Proteomes" id="UP000762676">
    <property type="component" value="Unassembled WGS sequence"/>
</dbReference>
<keyword evidence="1" id="KW-0472">Membrane</keyword>
<keyword evidence="1" id="KW-0812">Transmembrane</keyword>
<proteinExistence type="predicted"/>
<reference evidence="2 3" key="1">
    <citation type="journal article" date="2021" name="Elife">
        <title>Chloroplast acquisition without the gene transfer in kleptoplastic sea slugs, Plakobranchus ocellatus.</title>
        <authorList>
            <person name="Maeda T."/>
            <person name="Takahashi S."/>
            <person name="Yoshida T."/>
            <person name="Shimamura S."/>
            <person name="Takaki Y."/>
            <person name="Nagai Y."/>
            <person name="Toyoda A."/>
            <person name="Suzuki Y."/>
            <person name="Arimoto A."/>
            <person name="Ishii H."/>
            <person name="Satoh N."/>
            <person name="Nishiyama T."/>
            <person name="Hasebe M."/>
            <person name="Maruyama T."/>
            <person name="Minagawa J."/>
            <person name="Obokata J."/>
            <person name="Shigenobu S."/>
        </authorList>
    </citation>
    <scope>NUCLEOTIDE SEQUENCE [LARGE SCALE GENOMIC DNA]</scope>
</reference>
<keyword evidence="1" id="KW-1133">Transmembrane helix</keyword>
<evidence type="ECO:0000256" key="1">
    <source>
        <dbReference type="SAM" id="Phobius"/>
    </source>
</evidence>
<dbReference type="EMBL" id="BMAT01008004">
    <property type="protein sequence ID" value="GFR76117.1"/>
    <property type="molecule type" value="Genomic_DNA"/>
</dbReference>
<feature type="transmembrane region" description="Helical" evidence="1">
    <location>
        <begin position="12"/>
        <end position="35"/>
    </location>
</feature>
<protein>
    <recommendedName>
        <fullName evidence="4">Transmembrane protein</fullName>
    </recommendedName>
</protein>
<evidence type="ECO:0000313" key="2">
    <source>
        <dbReference type="EMBL" id="GFR76117.1"/>
    </source>
</evidence>
<gene>
    <name evidence="2" type="ORF">ElyMa_003936900</name>
</gene>
<feature type="transmembrane region" description="Helical" evidence="1">
    <location>
        <begin position="41"/>
        <end position="64"/>
    </location>
</feature>